<sequence length="86" mass="9328">MVEQLTEAGILLGVGMSVVFTFLTLLIVGIHAIAWFCRTFPSPEQTPDIRPQQTQNNNKKASSTVSPEIAAAITAAVHTHRHTTSK</sequence>
<feature type="transmembrane region" description="Helical" evidence="16 17">
    <location>
        <begin position="12"/>
        <end position="36"/>
    </location>
</feature>
<keyword evidence="7 16" id="KW-1003">Cell membrane</keyword>
<dbReference type="Proteomes" id="UP001249020">
    <property type="component" value="Unassembled WGS sequence"/>
</dbReference>
<comment type="function">
    <text evidence="2 16 17">Catalyzes the decarboxylation of oxaloacetate coupled to Na(+) translocation.</text>
</comment>
<keyword evidence="12 16" id="KW-0406">Ion transport</keyword>
<comment type="caution">
    <text evidence="19">The sequence shown here is derived from an EMBL/GenBank/DDBJ whole genome shotgun (WGS) entry which is preliminary data.</text>
</comment>
<keyword evidence="11 16" id="KW-0915">Sodium</keyword>
<evidence type="ECO:0000256" key="12">
    <source>
        <dbReference type="ARBA" id="ARBA00023065"/>
    </source>
</evidence>
<evidence type="ECO:0000256" key="8">
    <source>
        <dbReference type="ARBA" id="ARBA00022692"/>
    </source>
</evidence>
<evidence type="ECO:0000256" key="16">
    <source>
        <dbReference type="HAMAP-Rule" id="MF_00404"/>
    </source>
</evidence>
<evidence type="ECO:0000256" key="10">
    <source>
        <dbReference type="ARBA" id="ARBA00022989"/>
    </source>
</evidence>
<accession>A0AAW8R3Z3</accession>
<feature type="compositionally biased region" description="Polar residues" evidence="18">
    <location>
        <begin position="51"/>
        <end position="65"/>
    </location>
</feature>
<dbReference type="EC" id="7.2.4.2" evidence="16"/>
<evidence type="ECO:0000256" key="18">
    <source>
        <dbReference type="SAM" id="MobiDB-lite"/>
    </source>
</evidence>
<evidence type="ECO:0000256" key="3">
    <source>
        <dbReference type="ARBA" id="ARBA00004162"/>
    </source>
</evidence>
<evidence type="ECO:0000256" key="15">
    <source>
        <dbReference type="ARBA" id="ARBA00048176"/>
    </source>
</evidence>
<dbReference type="NCBIfam" id="TIGR01195">
    <property type="entry name" value="oadG_fam"/>
    <property type="match status" value="1"/>
</dbReference>
<feature type="region of interest" description="Disordered" evidence="18">
    <location>
        <begin position="44"/>
        <end position="65"/>
    </location>
</feature>
<evidence type="ECO:0000256" key="6">
    <source>
        <dbReference type="ARBA" id="ARBA00022448"/>
    </source>
</evidence>
<keyword evidence="8 16" id="KW-0812">Transmembrane</keyword>
<name>A0AAW8R3Z3_9ALTE</name>
<keyword evidence="9 16" id="KW-1278">Translocase</keyword>
<evidence type="ECO:0000256" key="11">
    <source>
        <dbReference type="ARBA" id="ARBA00023053"/>
    </source>
</evidence>
<keyword evidence="14 16" id="KW-0739">Sodium transport</keyword>
<proteinExistence type="inferred from homology"/>
<protein>
    <recommendedName>
        <fullName evidence="16">Probable oxaloacetate decarboxylase gamma chain</fullName>
        <ecNumber evidence="16">7.2.4.2</ecNumber>
    </recommendedName>
</protein>
<evidence type="ECO:0000313" key="19">
    <source>
        <dbReference type="EMBL" id="MDT0582876.1"/>
    </source>
</evidence>
<evidence type="ECO:0000256" key="14">
    <source>
        <dbReference type="ARBA" id="ARBA00023201"/>
    </source>
</evidence>
<gene>
    <name evidence="16" type="primary">oadG</name>
    <name evidence="19" type="ORF">RM544_10015</name>
</gene>
<dbReference type="Pfam" id="PF04277">
    <property type="entry name" value="OAD_gamma"/>
    <property type="match status" value="1"/>
</dbReference>
<dbReference type="GO" id="GO:0015451">
    <property type="term" value="F:decarboxylation-driven active transmembrane transporter activity"/>
    <property type="evidence" value="ECO:0007669"/>
    <property type="project" value="UniProtKB-EC"/>
</dbReference>
<comment type="subcellular location">
    <subcellularLocation>
        <location evidence="3 16 17">Cell membrane</location>
        <topology evidence="3 16 17">Single-pass membrane protein</topology>
    </subcellularLocation>
</comment>
<dbReference type="RefSeq" id="WP_311361646.1">
    <property type="nucleotide sequence ID" value="NZ_JAVRIE010000003.1"/>
</dbReference>
<dbReference type="EMBL" id="JAVRIE010000003">
    <property type="protein sequence ID" value="MDT0582876.1"/>
    <property type="molecule type" value="Genomic_DNA"/>
</dbReference>
<keyword evidence="10 16" id="KW-1133">Transmembrane helix</keyword>
<dbReference type="InterPro" id="IPR023424">
    <property type="entry name" value="OadG"/>
</dbReference>
<evidence type="ECO:0000256" key="2">
    <source>
        <dbReference type="ARBA" id="ARBA00003002"/>
    </source>
</evidence>
<keyword evidence="6 16" id="KW-0813">Transport</keyword>
<comment type="similarity">
    <text evidence="4 16 17">Belongs to the OadG family.</text>
</comment>
<comment type="cofactor">
    <cofactor evidence="1 16 17">
        <name>Na(+)</name>
        <dbReference type="ChEBI" id="CHEBI:29101"/>
    </cofactor>
</comment>
<reference evidence="19 20" key="1">
    <citation type="submission" date="2023-09" db="EMBL/GenBank/DDBJ databases">
        <authorList>
            <person name="Rey-Velasco X."/>
        </authorList>
    </citation>
    <scope>NUCLEOTIDE SEQUENCE [LARGE SCALE GENOMIC DNA]</scope>
    <source>
        <strain evidence="19 20">W409</strain>
    </source>
</reference>
<organism evidence="19 20">
    <name type="scientific">Brumicola blandensis</name>
    <dbReference type="NCBI Taxonomy" id="3075611"/>
    <lineage>
        <taxon>Bacteria</taxon>
        <taxon>Pseudomonadati</taxon>
        <taxon>Pseudomonadota</taxon>
        <taxon>Gammaproteobacteria</taxon>
        <taxon>Alteromonadales</taxon>
        <taxon>Alteromonadaceae</taxon>
        <taxon>Brumicola</taxon>
    </lineage>
</organism>
<evidence type="ECO:0000256" key="5">
    <source>
        <dbReference type="ARBA" id="ARBA00011869"/>
    </source>
</evidence>
<evidence type="ECO:0000256" key="9">
    <source>
        <dbReference type="ARBA" id="ARBA00022967"/>
    </source>
</evidence>
<evidence type="ECO:0000313" key="20">
    <source>
        <dbReference type="Proteomes" id="UP001249020"/>
    </source>
</evidence>
<comment type="catalytic activity">
    <reaction evidence="15 16 17">
        <text>oxaloacetate + 2 Na(+)(in) + H(+) = pyruvate + 2 Na(+)(out) + CO2</text>
        <dbReference type="Rhea" id="RHEA:57724"/>
        <dbReference type="ChEBI" id="CHEBI:15361"/>
        <dbReference type="ChEBI" id="CHEBI:15378"/>
        <dbReference type="ChEBI" id="CHEBI:16452"/>
        <dbReference type="ChEBI" id="CHEBI:16526"/>
        <dbReference type="ChEBI" id="CHEBI:29101"/>
        <dbReference type="EC" id="7.2.4.2"/>
    </reaction>
</comment>
<dbReference type="GO" id="GO:0005886">
    <property type="term" value="C:plasma membrane"/>
    <property type="evidence" value="ECO:0007669"/>
    <property type="project" value="UniProtKB-SubCell"/>
</dbReference>
<dbReference type="HAMAP" id="MF_00404">
    <property type="entry name" value="OadG"/>
    <property type="match status" value="1"/>
</dbReference>
<comment type="subunit">
    <text evidence="5 16">Heterotrimer of an alpha, a beta and a gamma subunit.</text>
</comment>
<dbReference type="GO" id="GO:0008948">
    <property type="term" value="F:oxaloacetate decarboxylase activity"/>
    <property type="evidence" value="ECO:0007669"/>
    <property type="project" value="UniProtKB-UniRule"/>
</dbReference>
<evidence type="ECO:0000256" key="13">
    <source>
        <dbReference type="ARBA" id="ARBA00023136"/>
    </source>
</evidence>
<evidence type="ECO:0000256" key="7">
    <source>
        <dbReference type="ARBA" id="ARBA00022475"/>
    </source>
</evidence>
<dbReference type="GO" id="GO:0036376">
    <property type="term" value="P:sodium ion export across plasma membrane"/>
    <property type="evidence" value="ECO:0007669"/>
    <property type="project" value="InterPro"/>
</dbReference>
<evidence type="ECO:0000256" key="4">
    <source>
        <dbReference type="ARBA" id="ARBA00005844"/>
    </source>
</evidence>
<dbReference type="GO" id="GO:0015081">
    <property type="term" value="F:sodium ion transmembrane transporter activity"/>
    <property type="evidence" value="ECO:0007669"/>
    <property type="project" value="UniProtKB-UniRule"/>
</dbReference>
<evidence type="ECO:0000256" key="1">
    <source>
        <dbReference type="ARBA" id="ARBA00001959"/>
    </source>
</evidence>
<evidence type="ECO:0000256" key="17">
    <source>
        <dbReference type="RuleBase" id="RU004278"/>
    </source>
</evidence>
<dbReference type="AlphaFoldDB" id="A0AAW8R3Z3"/>
<dbReference type="InterPro" id="IPR005899">
    <property type="entry name" value="Na_pump_deCOase"/>
</dbReference>
<keyword evidence="13 16" id="KW-0472">Membrane</keyword>
<keyword evidence="20" id="KW-1185">Reference proteome</keyword>